<reference evidence="6 7" key="1">
    <citation type="submission" date="2022-09" db="EMBL/GenBank/DDBJ databases">
        <title>Genome sequencing of Flavivirga sp. MEBiC05379.</title>
        <authorList>
            <person name="Oh H.-M."/>
            <person name="Kwon K.K."/>
            <person name="Park M.J."/>
            <person name="Yang S.-H."/>
        </authorList>
    </citation>
    <scope>NUCLEOTIDE SEQUENCE [LARGE SCALE GENOMIC DNA]</scope>
    <source>
        <strain evidence="6 7">MEBiC05379</strain>
    </source>
</reference>
<dbReference type="EMBL" id="JAODOP010000004">
    <property type="protein sequence ID" value="MEF3833618.1"/>
    <property type="molecule type" value="Genomic_DNA"/>
</dbReference>
<dbReference type="PANTHER" id="PTHR48094:SF11">
    <property type="entry name" value="GLUTATHIONE-INDEPENDENT GLYOXALASE HSP31-RELATED"/>
    <property type="match status" value="1"/>
</dbReference>
<name>A0ABU7XSD1_9FLAO</name>
<dbReference type="RefSeq" id="WP_303305958.1">
    <property type="nucleotide sequence ID" value="NZ_JAODOP010000004.1"/>
</dbReference>
<dbReference type="Proteomes" id="UP001337305">
    <property type="component" value="Unassembled WGS sequence"/>
</dbReference>
<keyword evidence="2" id="KW-0456">Lyase</keyword>
<dbReference type="Pfam" id="PF01965">
    <property type="entry name" value="DJ-1_PfpI"/>
    <property type="match status" value="1"/>
</dbReference>
<organism evidence="6 7">
    <name type="scientific">Flavivirga spongiicola</name>
    <dbReference type="NCBI Taxonomy" id="421621"/>
    <lineage>
        <taxon>Bacteria</taxon>
        <taxon>Pseudomonadati</taxon>
        <taxon>Bacteroidota</taxon>
        <taxon>Flavobacteriia</taxon>
        <taxon>Flavobacteriales</taxon>
        <taxon>Flavobacteriaceae</taxon>
        <taxon>Flavivirga</taxon>
    </lineage>
</organism>
<dbReference type="Gene3D" id="3.40.50.880">
    <property type="match status" value="1"/>
</dbReference>
<keyword evidence="7" id="KW-1185">Reference proteome</keyword>
<evidence type="ECO:0000313" key="6">
    <source>
        <dbReference type="EMBL" id="MEF3833618.1"/>
    </source>
</evidence>
<evidence type="ECO:0000313" key="7">
    <source>
        <dbReference type="Proteomes" id="UP001337305"/>
    </source>
</evidence>
<dbReference type="InterPro" id="IPR050325">
    <property type="entry name" value="Prot/Nucl_acid_deglycase"/>
</dbReference>
<keyword evidence="4" id="KW-0472">Membrane</keyword>
<keyword evidence="4" id="KW-1133">Transmembrane helix</keyword>
<feature type="domain" description="DJ-1/PfpI" evidence="5">
    <location>
        <begin position="82"/>
        <end position="282"/>
    </location>
</feature>
<comment type="similarity">
    <text evidence="3">Belongs to the peptidase C56 family. HSP31-like subfamily.</text>
</comment>
<evidence type="ECO:0000256" key="4">
    <source>
        <dbReference type="SAM" id="Phobius"/>
    </source>
</evidence>
<feature type="transmembrane region" description="Helical" evidence="4">
    <location>
        <begin position="7"/>
        <end position="30"/>
    </location>
</feature>
<protein>
    <submittedName>
        <fullName evidence="6">Type 1 glutamine amidotransferase domain-containing protein</fullName>
    </submittedName>
</protein>
<evidence type="ECO:0000256" key="1">
    <source>
        <dbReference type="ARBA" id="ARBA00023016"/>
    </source>
</evidence>
<dbReference type="SUPFAM" id="SSF52317">
    <property type="entry name" value="Class I glutamine amidotransferase-like"/>
    <property type="match status" value="1"/>
</dbReference>
<dbReference type="InterPro" id="IPR002818">
    <property type="entry name" value="DJ-1/PfpI"/>
</dbReference>
<evidence type="ECO:0000256" key="2">
    <source>
        <dbReference type="ARBA" id="ARBA00023239"/>
    </source>
</evidence>
<evidence type="ECO:0000256" key="3">
    <source>
        <dbReference type="ARBA" id="ARBA00038493"/>
    </source>
</evidence>
<evidence type="ECO:0000259" key="5">
    <source>
        <dbReference type="Pfam" id="PF01965"/>
    </source>
</evidence>
<sequence length="366" mass="40730">MLKKHPIIKWTLISIVSLLILLILFGVWFINLLPLEDMKKDLSASKIEDISYLSDNIIHKRGKILAVVTSSKTMGDSGKSTGYELTELSRAYYIFKANGFEVDVASPLGGKPPIVIDDDDMGTFDYAFLNDSIAQYKTSHTIAMNDVKAEDYQAVFFVGGKGAMFDFPENKKIQSIIRDYYQSGKVVGAVCHGPSALVNVTLDNGRHLLENKTVSSFTNKEELLLIPDAKSIFPFLLQDKLASQGARFNEGAMYLETISHDKNLVTGQNPWSTWKLAETMIKQMGYTPKHRQITGEENAGKVLLVYEKEGSEKAKELIDKLIQEKKPVDRLLIASHSTIAAMKGEIGRFFGLIGLTSYAKSKSESK</sequence>
<dbReference type="PANTHER" id="PTHR48094">
    <property type="entry name" value="PROTEIN/NUCLEIC ACID DEGLYCASE DJ-1-RELATED"/>
    <property type="match status" value="1"/>
</dbReference>
<gene>
    <name evidence="6" type="ORF">N1F79_10785</name>
</gene>
<keyword evidence="4" id="KW-0812">Transmembrane</keyword>
<keyword evidence="6" id="KW-0315">Glutamine amidotransferase</keyword>
<accession>A0ABU7XSD1</accession>
<proteinExistence type="inferred from homology"/>
<dbReference type="CDD" id="cd03141">
    <property type="entry name" value="GATase1_Hsp31_like"/>
    <property type="match status" value="1"/>
</dbReference>
<keyword evidence="1" id="KW-0346">Stress response</keyword>
<dbReference type="InterPro" id="IPR029062">
    <property type="entry name" value="Class_I_gatase-like"/>
</dbReference>
<comment type="caution">
    <text evidence="6">The sequence shown here is derived from an EMBL/GenBank/DDBJ whole genome shotgun (WGS) entry which is preliminary data.</text>
</comment>